<dbReference type="PROSITE" id="PS00061">
    <property type="entry name" value="ADH_SHORT"/>
    <property type="match status" value="1"/>
</dbReference>
<dbReference type="InterPro" id="IPR057326">
    <property type="entry name" value="KR_dom"/>
</dbReference>
<dbReference type="PANTHER" id="PTHR42760:SF133">
    <property type="entry name" value="3-OXOACYL-[ACYL-CARRIER-PROTEIN] REDUCTASE"/>
    <property type="match status" value="1"/>
</dbReference>
<dbReference type="Proteomes" id="UP000198793">
    <property type="component" value="Unassembled WGS sequence"/>
</dbReference>
<evidence type="ECO:0000256" key="1">
    <source>
        <dbReference type="ARBA" id="ARBA00006484"/>
    </source>
</evidence>
<evidence type="ECO:0000313" key="5">
    <source>
        <dbReference type="Proteomes" id="UP000198793"/>
    </source>
</evidence>
<proteinExistence type="inferred from homology"/>
<name>A0A1H0KRL1_9HYPH</name>
<dbReference type="PANTHER" id="PTHR42760">
    <property type="entry name" value="SHORT-CHAIN DEHYDROGENASES/REDUCTASES FAMILY MEMBER"/>
    <property type="match status" value="1"/>
</dbReference>
<dbReference type="Pfam" id="PF13561">
    <property type="entry name" value="adh_short_C2"/>
    <property type="match status" value="1"/>
</dbReference>
<dbReference type="Gene3D" id="3.40.50.720">
    <property type="entry name" value="NAD(P)-binding Rossmann-like Domain"/>
    <property type="match status" value="1"/>
</dbReference>
<dbReference type="InterPro" id="IPR036291">
    <property type="entry name" value="NAD(P)-bd_dom_sf"/>
</dbReference>
<evidence type="ECO:0000256" key="2">
    <source>
        <dbReference type="ARBA" id="ARBA00023002"/>
    </source>
</evidence>
<accession>A0A1H0KRL1</accession>
<dbReference type="SMART" id="SM00822">
    <property type="entry name" value="PKS_KR"/>
    <property type="match status" value="1"/>
</dbReference>
<reference evidence="4 5" key="1">
    <citation type="submission" date="2016-10" db="EMBL/GenBank/DDBJ databases">
        <authorList>
            <person name="de Groot N.N."/>
        </authorList>
    </citation>
    <scope>NUCLEOTIDE SEQUENCE [LARGE SCALE GENOMIC DNA]</scope>
    <source>
        <strain evidence="5">L7-484,KACC 16230,DSM 25025</strain>
    </source>
</reference>
<organism evidence="4 5">
    <name type="scientific">Aureimonas jatrophae</name>
    <dbReference type="NCBI Taxonomy" id="1166073"/>
    <lineage>
        <taxon>Bacteria</taxon>
        <taxon>Pseudomonadati</taxon>
        <taxon>Pseudomonadota</taxon>
        <taxon>Alphaproteobacteria</taxon>
        <taxon>Hyphomicrobiales</taxon>
        <taxon>Aurantimonadaceae</taxon>
        <taxon>Aureimonas</taxon>
    </lineage>
</organism>
<evidence type="ECO:0000313" key="4">
    <source>
        <dbReference type="EMBL" id="SDO58423.1"/>
    </source>
</evidence>
<feature type="domain" description="Ketoreductase" evidence="3">
    <location>
        <begin position="20"/>
        <end position="200"/>
    </location>
</feature>
<keyword evidence="5" id="KW-1185">Reference proteome</keyword>
<sequence>MRGVSVATEPLALYRDLRERVVVVTGGASGIGAALVQAFRAQGSRVHLLDRDAERGSLVAHASGARFHACDLTDIDALRQTLAEIEAAETRIDVLLNNAGNDDRHALDTVEPGYWRERFALNLDHAFFAAQAVAGGMRTRGSGSIVMTSSTSWMKGRPGMVGYTTAKAALVGLTRTLSRELGSAGVRVNCIVPGAVSTERQTTLWRTEAARREILNAQALPIDLQPDHVAHMALFLGSEASAGCTGAQFLVDAGIS</sequence>
<dbReference type="AlphaFoldDB" id="A0A1H0KRL1"/>
<dbReference type="GO" id="GO:0016616">
    <property type="term" value="F:oxidoreductase activity, acting on the CH-OH group of donors, NAD or NADP as acceptor"/>
    <property type="evidence" value="ECO:0007669"/>
    <property type="project" value="TreeGrafter"/>
</dbReference>
<dbReference type="PRINTS" id="PR00080">
    <property type="entry name" value="SDRFAMILY"/>
</dbReference>
<dbReference type="EMBL" id="FNIT01000008">
    <property type="protein sequence ID" value="SDO58423.1"/>
    <property type="molecule type" value="Genomic_DNA"/>
</dbReference>
<protein>
    <submittedName>
        <fullName evidence="4">NAD(P)-dependent dehydrogenase, short-chain alcohol dehydrogenase family</fullName>
    </submittedName>
</protein>
<dbReference type="PRINTS" id="PR00081">
    <property type="entry name" value="GDHRDH"/>
</dbReference>
<dbReference type="OrthoDB" id="9789398at2"/>
<dbReference type="CDD" id="cd05233">
    <property type="entry name" value="SDR_c"/>
    <property type="match status" value="1"/>
</dbReference>
<dbReference type="InterPro" id="IPR002347">
    <property type="entry name" value="SDR_fam"/>
</dbReference>
<dbReference type="RefSeq" id="WP_090675573.1">
    <property type="nucleotide sequence ID" value="NZ_FNIT01000008.1"/>
</dbReference>
<dbReference type="FunFam" id="3.40.50.720:FF:000084">
    <property type="entry name" value="Short-chain dehydrogenase reductase"/>
    <property type="match status" value="1"/>
</dbReference>
<comment type="similarity">
    <text evidence="1">Belongs to the short-chain dehydrogenases/reductases (SDR) family.</text>
</comment>
<dbReference type="STRING" id="1166073.SAMN05192530_108105"/>
<gene>
    <name evidence="4" type="ORF">SAMN05192530_108105</name>
</gene>
<keyword evidence="2" id="KW-0560">Oxidoreductase</keyword>
<dbReference type="InterPro" id="IPR020904">
    <property type="entry name" value="Sc_DH/Rdtase_CS"/>
</dbReference>
<evidence type="ECO:0000259" key="3">
    <source>
        <dbReference type="SMART" id="SM00822"/>
    </source>
</evidence>
<dbReference type="SUPFAM" id="SSF51735">
    <property type="entry name" value="NAD(P)-binding Rossmann-fold domains"/>
    <property type="match status" value="1"/>
</dbReference>